<proteinExistence type="predicted"/>
<reference evidence="1" key="1">
    <citation type="journal article" date="2018" name="Genome Biol.">
        <title>SKESA: strategic k-mer extension for scrupulous assemblies.</title>
        <authorList>
            <person name="Souvorov A."/>
            <person name="Agarwala R."/>
            <person name="Lipman D.J."/>
        </authorList>
    </citation>
    <scope>NUCLEOTIDE SEQUENCE</scope>
    <source>
        <strain evidence="1">S02947-15</strain>
    </source>
</reference>
<evidence type="ECO:0000313" key="1">
    <source>
        <dbReference type="EMBL" id="HAC9536165.1"/>
    </source>
</evidence>
<gene>
    <name evidence="1" type="ORF">G0K32_09190</name>
</gene>
<protein>
    <submittedName>
        <fullName evidence="1">AP2 domain-containing protein</fullName>
    </submittedName>
</protein>
<accession>A0A706T6X5</accession>
<comment type="caution">
    <text evidence="1">The sequence shown here is derived from an EMBL/GenBank/DDBJ whole genome shotgun (WGS) entry which is preliminary data.</text>
</comment>
<dbReference type="EMBL" id="DAANEQ010000022">
    <property type="protein sequence ID" value="HAC9536165.1"/>
    <property type="molecule type" value="Genomic_DNA"/>
</dbReference>
<dbReference type="AlphaFoldDB" id="A0A706T6X5"/>
<reference evidence="1" key="2">
    <citation type="submission" date="2019-01" db="EMBL/GenBank/DDBJ databases">
        <authorList>
            <consortium name="NCBI Pathogen Detection Project"/>
        </authorList>
    </citation>
    <scope>NUCLEOTIDE SEQUENCE</scope>
    <source>
        <strain evidence="1">S02947-15</strain>
    </source>
</reference>
<name>A0A706T6X5_SALTM</name>
<sequence>MTKMNPYGIEMPNSRWKDIGGQRFGKLTACHPTGKKYHGQHVWLCECDCGGFKEVPVGSLTSKSGTKSCGCDLYNNDRLITHGKSDTPMYERWRSMKRRCEDPTSKSYKYYGGKGITVCVRWQDFKNFLADMGVPPTPSHEIDRKDANGNYEPGNCRWLTKSENVSRAARGRKASKTC</sequence>
<organism evidence="1">
    <name type="scientific">Salmonella typhimurium</name>
    <dbReference type="NCBI Taxonomy" id="90371"/>
    <lineage>
        <taxon>Bacteria</taxon>
        <taxon>Pseudomonadati</taxon>
        <taxon>Pseudomonadota</taxon>
        <taxon>Gammaproteobacteria</taxon>
        <taxon>Enterobacterales</taxon>
        <taxon>Enterobacteriaceae</taxon>
        <taxon>Salmonella</taxon>
    </lineage>
</organism>